<feature type="transmembrane region" description="Helical" evidence="5">
    <location>
        <begin position="96"/>
        <end position="117"/>
    </location>
</feature>
<feature type="domain" description="ABC transmembrane type-2" evidence="6">
    <location>
        <begin position="93"/>
        <end position="325"/>
    </location>
</feature>
<accession>A0ABT7SCV1</accession>
<keyword evidence="4" id="KW-0997">Cell inner membrane</keyword>
<keyword evidence="5" id="KW-0812">Transmembrane</keyword>
<dbReference type="EMBL" id="JAUCGQ010000001">
    <property type="protein sequence ID" value="MDM7854016.1"/>
    <property type="molecule type" value="Genomic_DNA"/>
</dbReference>
<evidence type="ECO:0000256" key="2">
    <source>
        <dbReference type="ARBA" id="ARBA00007783"/>
    </source>
</evidence>
<evidence type="ECO:0000256" key="1">
    <source>
        <dbReference type="ARBA" id="ARBA00004429"/>
    </source>
</evidence>
<dbReference type="InterPro" id="IPR047817">
    <property type="entry name" value="ABC2_TM_bact-type"/>
</dbReference>
<keyword evidence="8" id="KW-1185">Reference proteome</keyword>
<dbReference type="PROSITE" id="PS51012">
    <property type="entry name" value="ABC_TM2"/>
    <property type="match status" value="1"/>
</dbReference>
<feature type="transmembrane region" description="Helical" evidence="5">
    <location>
        <begin position="123"/>
        <end position="140"/>
    </location>
</feature>
<keyword evidence="3" id="KW-0813">Transport</keyword>
<keyword evidence="5" id="KW-1133">Transmembrane helix</keyword>
<comment type="similarity">
    <text evidence="2">Belongs to the ABC-2 integral membrane protein family.</text>
</comment>
<comment type="caution">
    <text evidence="7">The sequence shown here is derived from an EMBL/GenBank/DDBJ whole genome shotgun (WGS) entry which is preliminary data.</text>
</comment>
<feature type="transmembrane region" description="Helical" evidence="5">
    <location>
        <begin position="166"/>
        <end position="193"/>
    </location>
</feature>
<evidence type="ECO:0000256" key="5">
    <source>
        <dbReference type="SAM" id="Phobius"/>
    </source>
</evidence>
<feature type="transmembrane region" description="Helical" evidence="5">
    <location>
        <begin position="303"/>
        <end position="323"/>
    </location>
</feature>
<dbReference type="RefSeq" id="WP_289453567.1">
    <property type="nucleotide sequence ID" value="NZ_JAUCGQ010000001.1"/>
</dbReference>
<evidence type="ECO:0000256" key="3">
    <source>
        <dbReference type="ARBA" id="ARBA00022448"/>
    </source>
</evidence>
<name>A0ABT7SCV1_9CELL</name>
<evidence type="ECO:0000313" key="7">
    <source>
        <dbReference type="EMBL" id="MDM7854016.1"/>
    </source>
</evidence>
<gene>
    <name evidence="7" type="ORF">QRT04_03655</name>
</gene>
<feature type="transmembrane region" description="Helical" evidence="5">
    <location>
        <begin position="246"/>
        <end position="265"/>
    </location>
</feature>
<dbReference type="PANTHER" id="PTHR30413:SF8">
    <property type="entry name" value="TRANSPORT PERMEASE PROTEIN"/>
    <property type="match status" value="1"/>
</dbReference>
<keyword evidence="5" id="KW-0472">Membrane</keyword>
<keyword evidence="4" id="KW-1003">Cell membrane</keyword>
<proteinExistence type="inferred from homology"/>
<evidence type="ECO:0000313" key="8">
    <source>
        <dbReference type="Proteomes" id="UP001529338"/>
    </source>
</evidence>
<protein>
    <submittedName>
        <fullName evidence="7">ABC transporter permease</fullName>
    </submittedName>
</protein>
<dbReference type="Proteomes" id="UP001529338">
    <property type="component" value="Unassembled WGS sequence"/>
</dbReference>
<evidence type="ECO:0000259" key="6">
    <source>
        <dbReference type="PROSITE" id="PS51012"/>
    </source>
</evidence>
<evidence type="ECO:0000256" key="4">
    <source>
        <dbReference type="ARBA" id="ARBA00022519"/>
    </source>
</evidence>
<comment type="subcellular location">
    <subcellularLocation>
        <location evidence="1">Cell inner membrane</location>
        <topology evidence="1">Multi-pass membrane protein</topology>
    </subcellularLocation>
</comment>
<sequence length="332" mass="36272">MTARDGAGLQAVPDGIDVPQHPLVVPTAGAVPEPLGPLLAPDAMREIAEASGLRQMGVRPPLREYIRSVWARRAFIRELGSAKAYARNQGSYLGQAWAVLNPLLNAIVYVIIFGLLVHTTRGTANGIAFIVVGTFIYRFFDASVSAGGRSIKGNLSLVRSVHFPRAALPVSSVVTEAATLAPALAVMCVVAWLSGFMPGYAPVPITWRLLFLPVAIVLMWMFNTGMAFITARWVAVTPDIENVIPFVLRFVMYGSGVLFSISHFVTHPGISHVLQYQPVAVYLYLCRSTVLNEPSIPIDAPSMWIAGVVWALLFLVGGFLYFWRSEQRYGRD</sequence>
<dbReference type="PANTHER" id="PTHR30413">
    <property type="entry name" value="INNER MEMBRANE TRANSPORT PERMEASE"/>
    <property type="match status" value="1"/>
</dbReference>
<reference evidence="7 8" key="1">
    <citation type="submission" date="2023-06" db="EMBL/GenBank/DDBJ databases">
        <title>Cellulomonas sp. MW4 Whole genome sequence.</title>
        <authorList>
            <person name="Park S."/>
        </authorList>
    </citation>
    <scope>NUCLEOTIDE SEQUENCE [LARGE SCALE GENOMIC DNA]</scope>
    <source>
        <strain evidence="7 8">MW4</strain>
    </source>
</reference>
<feature type="transmembrane region" description="Helical" evidence="5">
    <location>
        <begin position="205"/>
        <end position="234"/>
    </location>
</feature>
<organism evidence="7 8">
    <name type="scientific">Cellulomonas alba</name>
    <dbReference type="NCBI Taxonomy" id="3053467"/>
    <lineage>
        <taxon>Bacteria</taxon>
        <taxon>Bacillati</taxon>
        <taxon>Actinomycetota</taxon>
        <taxon>Actinomycetes</taxon>
        <taxon>Micrococcales</taxon>
        <taxon>Cellulomonadaceae</taxon>
        <taxon>Cellulomonas</taxon>
    </lineage>
</organism>